<keyword evidence="4" id="KW-1185">Reference proteome</keyword>
<accession>A0A518K7S8</accession>
<dbReference type="RefSeq" id="WP_145111511.1">
    <property type="nucleotide sequence ID" value="NZ_CP036349.1"/>
</dbReference>
<dbReference type="PANTHER" id="PTHR30349">
    <property type="entry name" value="PHAGE INTEGRASE-RELATED"/>
    <property type="match status" value="1"/>
</dbReference>
<dbReference type="GO" id="GO:0003677">
    <property type="term" value="F:DNA binding"/>
    <property type="evidence" value="ECO:0007669"/>
    <property type="project" value="InterPro"/>
</dbReference>
<dbReference type="EMBL" id="CP036349">
    <property type="protein sequence ID" value="QDV73835.1"/>
    <property type="molecule type" value="Genomic_DNA"/>
</dbReference>
<reference evidence="3 4" key="1">
    <citation type="submission" date="2019-02" db="EMBL/GenBank/DDBJ databases">
        <title>Deep-cultivation of Planctomycetes and their phenomic and genomic characterization uncovers novel biology.</title>
        <authorList>
            <person name="Wiegand S."/>
            <person name="Jogler M."/>
            <person name="Boedeker C."/>
            <person name="Pinto D."/>
            <person name="Vollmers J."/>
            <person name="Rivas-Marin E."/>
            <person name="Kohn T."/>
            <person name="Peeters S.H."/>
            <person name="Heuer A."/>
            <person name="Rast P."/>
            <person name="Oberbeckmann S."/>
            <person name="Bunk B."/>
            <person name="Jeske O."/>
            <person name="Meyerdierks A."/>
            <person name="Storesund J.E."/>
            <person name="Kallscheuer N."/>
            <person name="Luecker S."/>
            <person name="Lage O.M."/>
            <person name="Pohl T."/>
            <person name="Merkel B.J."/>
            <person name="Hornburger P."/>
            <person name="Mueller R.-W."/>
            <person name="Bruemmer F."/>
            <person name="Labrenz M."/>
            <person name="Spormann A.M."/>
            <person name="Op den Camp H."/>
            <person name="Overmann J."/>
            <person name="Amann R."/>
            <person name="Jetten M.S.M."/>
            <person name="Mascher T."/>
            <person name="Medema M.H."/>
            <person name="Devos D.P."/>
            <person name="Kaster A.-K."/>
            <person name="Ovreas L."/>
            <person name="Rohde M."/>
            <person name="Galperin M.Y."/>
            <person name="Jogler C."/>
        </authorList>
    </citation>
    <scope>NUCLEOTIDE SEQUENCE [LARGE SCALE GENOMIC DNA]</scope>
    <source>
        <strain evidence="3 4">Spa11</strain>
    </source>
</reference>
<dbReference type="InterPro" id="IPR050090">
    <property type="entry name" value="Tyrosine_recombinase_XerCD"/>
</dbReference>
<proteinExistence type="predicted"/>
<dbReference type="PROSITE" id="PS51898">
    <property type="entry name" value="TYR_RECOMBINASE"/>
    <property type="match status" value="1"/>
</dbReference>
<gene>
    <name evidence="3" type="ORF">Spa11_20340</name>
</gene>
<keyword evidence="1" id="KW-0233">DNA recombination</keyword>
<dbReference type="PANTHER" id="PTHR30349:SF64">
    <property type="entry name" value="PROPHAGE INTEGRASE INTD-RELATED"/>
    <property type="match status" value="1"/>
</dbReference>
<evidence type="ECO:0000256" key="1">
    <source>
        <dbReference type="ARBA" id="ARBA00023172"/>
    </source>
</evidence>
<dbReference type="CDD" id="cd00397">
    <property type="entry name" value="DNA_BRE_C"/>
    <property type="match status" value="1"/>
</dbReference>
<evidence type="ECO:0000313" key="3">
    <source>
        <dbReference type="EMBL" id="QDV73835.1"/>
    </source>
</evidence>
<sequence length="408" mass="46287">MPKLLSRPPKYRLHKSTGQAVVSVHGRVIQLGPFGSAKSHARYQEEIANWRSARQKRCVEEAAEPEVSLKELQARRLRGYPVTIDELALAYLDFARGYYKKNGRVTREAEIIGDALRVLVRHHSGEAADEFGPVKLKEVRERMIDEVDWCRKHINKQVSRLTRMFKWAVSNELIGPTVYQALTTVPGLKRGRSEARETGPVLPVDDAVVAQTLPHLPRIVADMVRLQRLTGMRPGEVCSLRPCDLDQSADVWVYEPGEHKMEHHDTRRLVMIGPKAQKLLTLYLDRHPMAPCFLGDETVWLSRRRGDEADMPLNSDLMQRAHRFAIGRGKLEPYNVNAYRIAIHRACEKAGHAKWSPNQLRHTAATEVRKQFGLEAAQVICGHQSTDVTQIYAERDVTLAKEVARSVG</sequence>
<dbReference type="SUPFAM" id="SSF56349">
    <property type="entry name" value="DNA breaking-rejoining enzymes"/>
    <property type="match status" value="1"/>
</dbReference>
<organism evidence="3 4">
    <name type="scientific">Botrimarina mediterranea</name>
    <dbReference type="NCBI Taxonomy" id="2528022"/>
    <lineage>
        <taxon>Bacteria</taxon>
        <taxon>Pseudomonadati</taxon>
        <taxon>Planctomycetota</taxon>
        <taxon>Planctomycetia</taxon>
        <taxon>Pirellulales</taxon>
        <taxon>Lacipirellulaceae</taxon>
        <taxon>Botrimarina</taxon>
    </lineage>
</organism>
<dbReference type="GO" id="GO:0006310">
    <property type="term" value="P:DNA recombination"/>
    <property type="evidence" value="ECO:0007669"/>
    <property type="project" value="UniProtKB-KW"/>
</dbReference>
<name>A0A518K7S8_9BACT</name>
<dbReference type="InterPro" id="IPR013762">
    <property type="entry name" value="Integrase-like_cat_sf"/>
</dbReference>
<dbReference type="GO" id="GO:0015074">
    <property type="term" value="P:DNA integration"/>
    <property type="evidence" value="ECO:0007669"/>
    <property type="project" value="InterPro"/>
</dbReference>
<dbReference type="Pfam" id="PF00589">
    <property type="entry name" value="Phage_integrase"/>
    <property type="match status" value="1"/>
</dbReference>
<dbReference type="Proteomes" id="UP000316426">
    <property type="component" value="Chromosome"/>
</dbReference>
<dbReference type="AlphaFoldDB" id="A0A518K7S8"/>
<protein>
    <submittedName>
        <fullName evidence="3">Site-specific tyrosine recombinase XerC</fullName>
    </submittedName>
</protein>
<dbReference type="InterPro" id="IPR002104">
    <property type="entry name" value="Integrase_catalytic"/>
</dbReference>
<dbReference type="KEGG" id="bmei:Spa11_20340"/>
<evidence type="ECO:0000313" key="4">
    <source>
        <dbReference type="Proteomes" id="UP000316426"/>
    </source>
</evidence>
<feature type="domain" description="Tyr recombinase" evidence="2">
    <location>
        <begin position="197"/>
        <end position="405"/>
    </location>
</feature>
<dbReference type="Gene3D" id="1.10.443.10">
    <property type="entry name" value="Intergrase catalytic core"/>
    <property type="match status" value="1"/>
</dbReference>
<dbReference type="InterPro" id="IPR011010">
    <property type="entry name" value="DNA_brk_join_enz"/>
</dbReference>
<evidence type="ECO:0000259" key="2">
    <source>
        <dbReference type="PROSITE" id="PS51898"/>
    </source>
</evidence>